<dbReference type="Proteomes" id="UP000322051">
    <property type="component" value="Unassembled WGS sequence"/>
</dbReference>
<reference evidence="1 2" key="1">
    <citation type="submission" date="2019-09" db="EMBL/GenBank/DDBJ databases">
        <title>Comparative analysis of L. crispatus genomes revealed niche specific adaptation to different host and body sites.</title>
        <authorList>
            <person name="Pan M."/>
            <person name="Hidalgo-Cantabrana C."/>
            <person name="Barrangou R."/>
        </authorList>
    </citation>
    <scope>NUCLEOTIDE SEQUENCE [LARGE SCALE GENOMIC DNA]</scope>
    <source>
        <strain evidence="1 2">NCK973</strain>
    </source>
</reference>
<gene>
    <name evidence="1" type="ORF">F1C02_09050</name>
</gene>
<dbReference type="AlphaFoldDB" id="A0AB73BN85"/>
<evidence type="ECO:0000313" key="1">
    <source>
        <dbReference type="EMBL" id="KAA8796750.1"/>
    </source>
</evidence>
<evidence type="ECO:0000313" key="2">
    <source>
        <dbReference type="Proteomes" id="UP000322051"/>
    </source>
</evidence>
<accession>A0AB73BN85</accession>
<dbReference type="EMBL" id="VUAO01000026">
    <property type="protein sequence ID" value="KAA8796750.1"/>
    <property type="molecule type" value="Genomic_DNA"/>
</dbReference>
<comment type="caution">
    <text evidence="1">The sequence shown here is derived from an EMBL/GenBank/DDBJ whole genome shotgun (WGS) entry which is preliminary data.</text>
</comment>
<protein>
    <recommendedName>
        <fullName evidence="3">Apea-like HEPN domain-containing protein</fullName>
    </recommendedName>
</protein>
<name>A0AB73BN85_9LACO</name>
<proteinExistence type="predicted"/>
<sequence>MKVNKLEFVPSYIGQIPYYDNSEFKFSEEVDIKLLKILYKLYSVKEKGTKAQTLFGIIKILSDSIIEKDKDSQFLKLISTFDSLLTCEEDRRPKTVQIAFNTLFILNQDVTEKTQMRQIVDDISLGYSLRSEIIHDGKSISYLSIPKVNDKDLYARLFQIIKRVILSLLKDPQFETIKTFHELFNLIDEQIFFEKRMFAYMILLNIREVDGSISIKKLKKKVRKSIKEISTESWIVKYIMFKREYSDNYFGKVINNVVNSLIVNHILICDSKSKRLQLNSENIAIDNQDWWQFLHESK</sequence>
<evidence type="ECO:0008006" key="3">
    <source>
        <dbReference type="Google" id="ProtNLM"/>
    </source>
</evidence>
<organism evidence="1 2">
    <name type="scientific">Lactobacillus crispatus</name>
    <dbReference type="NCBI Taxonomy" id="47770"/>
    <lineage>
        <taxon>Bacteria</taxon>
        <taxon>Bacillati</taxon>
        <taxon>Bacillota</taxon>
        <taxon>Bacilli</taxon>
        <taxon>Lactobacillales</taxon>
        <taxon>Lactobacillaceae</taxon>
        <taxon>Lactobacillus</taxon>
    </lineage>
</organism>